<dbReference type="UniPathway" id="UPA00391"/>
<comment type="catalytic activity">
    <reaction evidence="10 11">
        <text>7-carboxy-7-carbaguanine + NH4(+) + 2 ATP = 7-cyano-7-carbaguanine + 2 AMP + 2 diphosphate + 2 H(+)</text>
        <dbReference type="Rhea" id="RHEA:27982"/>
        <dbReference type="ChEBI" id="CHEBI:15378"/>
        <dbReference type="ChEBI" id="CHEBI:28938"/>
        <dbReference type="ChEBI" id="CHEBI:30616"/>
        <dbReference type="ChEBI" id="CHEBI:33019"/>
        <dbReference type="ChEBI" id="CHEBI:45075"/>
        <dbReference type="ChEBI" id="CHEBI:61036"/>
        <dbReference type="ChEBI" id="CHEBI:456215"/>
        <dbReference type="EC" id="6.3.4.20"/>
    </reaction>
</comment>
<dbReference type="PANTHER" id="PTHR42914:SF1">
    <property type="entry name" value="7-CYANO-7-DEAZAGUANINE SYNTHASE"/>
    <property type="match status" value="1"/>
</dbReference>
<dbReference type="AlphaFoldDB" id="F7XPI5"/>
<keyword evidence="3 11" id="KW-0479">Metal-binding</keyword>
<organism evidence="12 13">
    <name type="scientific">Methanosalsum zhilinae (strain DSM 4017 / NBRC 107636 / OCM 62 / WeN5)</name>
    <name type="common">Methanohalophilus zhilinae</name>
    <dbReference type="NCBI Taxonomy" id="679901"/>
    <lineage>
        <taxon>Archaea</taxon>
        <taxon>Methanobacteriati</taxon>
        <taxon>Methanobacteriota</taxon>
        <taxon>Stenosarchaea group</taxon>
        <taxon>Methanomicrobia</taxon>
        <taxon>Methanosarcinales</taxon>
        <taxon>Methanosarcinaceae</taxon>
        <taxon>Methanosalsum</taxon>
    </lineage>
</organism>
<reference evidence="12" key="1">
    <citation type="submission" date="2010-07" db="EMBL/GenBank/DDBJ databases">
        <title>The complete genome of Methanosalsum zhilinae DSM 4017.</title>
        <authorList>
            <consortium name="US DOE Joint Genome Institute (JGI-PGF)"/>
            <person name="Lucas S."/>
            <person name="Copeland A."/>
            <person name="Lapidus A."/>
            <person name="Glavina del Rio T."/>
            <person name="Dalin E."/>
            <person name="Tice H."/>
            <person name="Bruce D."/>
            <person name="Goodwin L."/>
            <person name="Pitluck S."/>
            <person name="Kyrpides N."/>
            <person name="Mavromatis K."/>
            <person name="Ovchinnikova G."/>
            <person name="Daligault H."/>
            <person name="Detter J.C."/>
            <person name="Han C."/>
            <person name="Tapia R."/>
            <person name="Larimer F."/>
            <person name="Land M."/>
            <person name="Hauser L."/>
            <person name="Markowitz V."/>
            <person name="Cheng J.-F."/>
            <person name="Hugenholtz P."/>
            <person name="Woyke T."/>
            <person name="Wu D."/>
            <person name="Spring S."/>
            <person name="Schueler E."/>
            <person name="Brambilla E."/>
            <person name="Klenk H.-P."/>
            <person name="Eisen J.A."/>
        </authorList>
    </citation>
    <scope>NUCLEOTIDE SEQUENCE</scope>
    <source>
        <strain evidence="12">DSM 4017</strain>
    </source>
</reference>
<dbReference type="EC" id="6.3.4.20" evidence="9 11"/>
<keyword evidence="2 11" id="KW-0436">Ligase</keyword>
<evidence type="ECO:0000313" key="13">
    <source>
        <dbReference type="Proteomes" id="UP000006622"/>
    </source>
</evidence>
<feature type="binding site" evidence="11">
    <location>
        <position position="205"/>
    </location>
    <ligand>
        <name>Zn(2+)</name>
        <dbReference type="ChEBI" id="CHEBI:29105"/>
    </ligand>
</feature>
<keyword evidence="5 11" id="KW-0862">Zinc</keyword>
<dbReference type="EMBL" id="CP002101">
    <property type="protein sequence ID" value="AEH61410.1"/>
    <property type="molecule type" value="Genomic_DNA"/>
</dbReference>
<evidence type="ECO:0000256" key="11">
    <source>
        <dbReference type="HAMAP-Rule" id="MF_01633"/>
    </source>
</evidence>
<evidence type="ECO:0000256" key="4">
    <source>
        <dbReference type="ARBA" id="ARBA00022741"/>
    </source>
</evidence>
<dbReference type="STRING" id="679901.Mzhil_1572"/>
<dbReference type="KEGG" id="mzh:Mzhil_1572"/>
<comment type="function">
    <text evidence="7 11">Catalyzes the ATP-dependent conversion of 7-carboxy-7-deazaguanine (CDG) to 7-cyano-7-deazaguanine (preQ(0)).</text>
</comment>
<feature type="binding site" evidence="11">
    <location>
        <position position="208"/>
    </location>
    <ligand>
        <name>Zn(2+)</name>
        <dbReference type="ChEBI" id="CHEBI:29105"/>
    </ligand>
</feature>
<gene>
    <name evidence="11" type="primary">queC</name>
    <name evidence="12" type="ordered locus">Mzhil_1572</name>
</gene>
<keyword evidence="6 11" id="KW-0067">ATP-binding</keyword>
<dbReference type="Pfam" id="PF06508">
    <property type="entry name" value="QueC"/>
    <property type="match status" value="1"/>
</dbReference>
<protein>
    <recommendedName>
        <fullName evidence="9 11">7-cyano-7-deazaguanine synthase</fullName>
        <ecNumber evidence="9 11">6.3.4.20</ecNumber>
    </recommendedName>
    <alternativeName>
        <fullName evidence="11">7-cyano-7-carbaguanine synthase</fullName>
    </alternativeName>
    <alternativeName>
        <fullName evidence="11">Archaeosine biosynthesis protein QueC</fullName>
    </alternativeName>
    <alternativeName>
        <fullName evidence="11">PreQ(0) synthase</fullName>
    </alternativeName>
</protein>
<evidence type="ECO:0000256" key="6">
    <source>
        <dbReference type="ARBA" id="ARBA00022840"/>
    </source>
</evidence>
<dbReference type="HAMAP" id="MF_01633">
    <property type="entry name" value="QueC"/>
    <property type="match status" value="1"/>
</dbReference>
<keyword evidence="13" id="KW-1185">Reference proteome</keyword>
<evidence type="ECO:0000256" key="8">
    <source>
        <dbReference type="ARBA" id="ARBA00037993"/>
    </source>
</evidence>
<dbReference type="GO" id="GO:0016879">
    <property type="term" value="F:ligase activity, forming carbon-nitrogen bonds"/>
    <property type="evidence" value="ECO:0007669"/>
    <property type="project" value="UniProtKB-UniRule"/>
</dbReference>
<dbReference type="Gene3D" id="3.40.50.620">
    <property type="entry name" value="HUPs"/>
    <property type="match status" value="1"/>
</dbReference>
<proteinExistence type="inferred from homology"/>
<dbReference type="InterPro" id="IPR014729">
    <property type="entry name" value="Rossmann-like_a/b/a_fold"/>
</dbReference>
<evidence type="ECO:0000256" key="1">
    <source>
        <dbReference type="ARBA" id="ARBA00005061"/>
    </source>
</evidence>
<dbReference type="GO" id="GO:0008270">
    <property type="term" value="F:zinc ion binding"/>
    <property type="evidence" value="ECO:0007669"/>
    <property type="project" value="UniProtKB-UniRule"/>
</dbReference>
<evidence type="ECO:0000256" key="5">
    <source>
        <dbReference type="ARBA" id="ARBA00022833"/>
    </source>
</evidence>
<dbReference type="InterPro" id="IPR018317">
    <property type="entry name" value="QueC"/>
</dbReference>
<dbReference type="CDD" id="cd01995">
    <property type="entry name" value="QueC-like"/>
    <property type="match status" value="1"/>
</dbReference>
<dbReference type="GO" id="GO:0005524">
    <property type="term" value="F:ATP binding"/>
    <property type="evidence" value="ECO:0007669"/>
    <property type="project" value="UniProtKB-UniRule"/>
</dbReference>
<dbReference type="RefSeq" id="WP_013898846.1">
    <property type="nucleotide sequence ID" value="NC_015676.1"/>
</dbReference>
<dbReference type="SUPFAM" id="SSF52402">
    <property type="entry name" value="Adenine nucleotide alpha hydrolases-like"/>
    <property type="match status" value="1"/>
</dbReference>
<feature type="binding site" evidence="11">
    <location>
        <begin position="7"/>
        <end position="17"/>
    </location>
    <ligand>
        <name>ATP</name>
        <dbReference type="ChEBI" id="CHEBI:30616"/>
    </ligand>
</feature>
<evidence type="ECO:0000256" key="9">
    <source>
        <dbReference type="ARBA" id="ARBA00039149"/>
    </source>
</evidence>
<feature type="binding site" evidence="11">
    <location>
        <position position="194"/>
    </location>
    <ligand>
        <name>Zn(2+)</name>
        <dbReference type="ChEBI" id="CHEBI:29105"/>
    </ligand>
</feature>
<evidence type="ECO:0000256" key="7">
    <source>
        <dbReference type="ARBA" id="ARBA00037768"/>
    </source>
</evidence>
<evidence type="ECO:0000256" key="2">
    <source>
        <dbReference type="ARBA" id="ARBA00022598"/>
    </source>
</evidence>
<comment type="similarity">
    <text evidence="8 11">Belongs to the QueC family.</text>
</comment>
<comment type="pathway">
    <text evidence="1 11">Purine metabolism; 7-cyano-7-deazaguanine biosynthesis.</text>
</comment>
<evidence type="ECO:0000256" key="3">
    <source>
        <dbReference type="ARBA" id="ARBA00022723"/>
    </source>
</evidence>
<dbReference type="Proteomes" id="UP000006622">
    <property type="component" value="Chromosome"/>
</dbReference>
<sequence precursor="true">MRAISLLSSGLDSVVATASANENMDIVLALIFDYGQRAARREIEFSRRICEHFDIECKVIELNWLAEITDTSLVNRDVDIPHISEDDILSDSPETVEYSAKQVWVPNRNGVMINIAASFAESMDCEYIVTGFNGEEAETFPDNSLYFLEAVNMSLSYSTKNGVEVIAPLIDCNKTEIVKKGLEINAPLEWSWSCYHDGETPCGVCESCMRRKMAFENAGVQDPLLLRCGNLNGQN</sequence>
<comment type="cofactor">
    <cofactor evidence="11">
        <name>Zn(2+)</name>
        <dbReference type="ChEBI" id="CHEBI:29105"/>
    </cofactor>
    <text evidence="11">Binds 1 zinc ion per subunit.</text>
</comment>
<dbReference type="GeneID" id="10823211"/>
<keyword evidence="4 11" id="KW-0547">Nucleotide-binding</keyword>
<dbReference type="PANTHER" id="PTHR42914">
    <property type="entry name" value="7-CYANO-7-DEAZAGUANINE SYNTHASE"/>
    <property type="match status" value="1"/>
</dbReference>
<feature type="binding site" evidence="11">
    <location>
        <position position="202"/>
    </location>
    <ligand>
        <name>Zn(2+)</name>
        <dbReference type="ChEBI" id="CHEBI:29105"/>
    </ligand>
</feature>
<name>F7XPI5_METZD</name>
<evidence type="ECO:0000256" key="10">
    <source>
        <dbReference type="ARBA" id="ARBA00047890"/>
    </source>
</evidence>
<dbReference type="OrthoDB" id="6532at2157"/>
<accession>F7XPI5</accession>
<evidence type="ECO:0000313" key="12">
    <source>
        <dbReference type="EMBL" id="AEH61410.1"/>
    </source>
</evidence>
<dbReference type="PIRSF" id="PIRSF006293">
    <property type="entry name" value="ExsB"/>
    <property type="match status" value="1"/>
</dbReference>
<dbReference type="HOGENOM" id="CLU_081854_1_0_2"/>
<dbReference type="NCBIfam" id="TIGR00364">
    <property type="entry name" value="7-cyano-7-deazaguanine synthase QueC"/>
    <property type="match status" value="1"/>
</dbReference>